<dbReference type="Gene3D" id="1.25.10.10">
    <property type="entry name" value="Leucine-rich Repeat Variant"/>
    <property type="match status" value="1"/>
</dbReference>
<evidence type="ECO:0000313" key="4">
    <source>
        <dbReference type="Proteomes" id="UP001159405"/>
    </source>
</evidence>
<feature type="compositionally biased region" description="Polar residues" evidence="1">
    <location>
        <begin position="189"/>
        <end position="209"/>
    </location>
</feature>
<name>A0ABN8QU71_9CNID</name>
<dbReference type="SMART" id="SM00185">
    <property type="entry name" value="ARM"/>
    <property type="match status" value="3"/>
</dbReference>
<dbReference type="Gene3D" id="1.10.150.50">
    <property type="entry name" value="Transcription Factor, Ets-1"/>
    <property type="match status" value="1"/>
</dbReference>
<dbReference type="InterPro" id="IPR013761">
    <property type="entry name" value="SAM/pointed_sf"/>
</dbReference>
<feature type="region of interest" description="Disordered" evidence="1">
    <location>
        <begin position="221"/>
        <end position="259"/>
    </location>
</feature>
<proteinExistence type="predicted"/>
<dbReference type="InterPro" id="IPR000157">
    <property type="entry name" value="TIR_dom"/>
</dbReference>
<dbReference type="InterPro" id="IPR035897">
    <property type="entry name" value="Toll_tir_struct_dom_sf"/>
</dbReference>
<reference evidence="3 4" key="1">
    <citation type="submission" date="2022-05" db="EMBL/GenBank/DDBJ databases">
        <authorList>
            <consortium name="Genoscope - CEA"/>
            <person name="William W."/>
        </authorList>
    </citation>
    <scope>NUCLEOTIDE SEQUENCE [LARGE SCALE GENOMIC DNA]</scope>
</reference>
<feature type="compositionally biased region" description="Basic and acidic residues" evidence="1">
    <location>
        <begin position="240"/>
        <end position="250"/>
    </location>
</feature>
<comment type="caution">
    <text evidence="3">The sequence shown here is derived from an EMBL/GenBank/DDBJ whole genome shotgun (WGS) entry which is preliminary data.</text>
</comment>
<accession>A0ABN8QU71</accession>
<feature type="region of interest" description="Disordered" evidence="1">
    <location>
        <begin position="1"/>
        <end position="38"/>
    </location>
</feature>
<dbReference type="Gene3D" id="3.40.50.10140">
    <property type="entry name" value="Toll/interleukin-1 receptor homology (TIR) domain"/>
    <property type="match status" value="1"/>
</dbReference>
<dbReference type="SUPFAM" id="SSF48371">
    <property type="entry name" value="ARM repeat"/>
    <property type="match status" value="1"/>
</dbReference>
<dbReference type="InterPro" id="IPR016024">
    <property type="entry name" value="ARM-type_fold"/>
</dbReference>
<dbReference type="Pfam" id="PF00514">
    <property type="entry name" value="Arm"/>
    <property type="match status" value="1"/>
</dbReference>
<sequence>MGSGSSKGSAKVVELYNPGNNCGSKRKNVEQNATESQKITDGFDEGKVTFTAKASAYDALKTKEHSSAVDEPTSSSDSLLASFSEQYPAIAPTFSLTREYYQGLKDALDGNKLLSPPSLGYANGLFSVYLTYKKPSNRFALTEFVVALGFPKLAYNVVIECRKNYPELTTWDRVKQNGKDNKDEETEQEQQGNDVGQSTAVEQKPSITSEQDMLNIVTEGNDTAQGTAGDTLVQENNENVDEKGEQSVVEKEEEEPVSQEEKEKIHALKMSQEIICNLLKAVLNFSDLNDSFCLACNDSGMVPLFVDMIKELKDAIPDQLKNVNSKTQQLSKYTVRGRMLSLAMGVLHNLSKRVPTRKSFADCQAINVLIPLLKAEVMIYSAKSLLVLAYLTDEDNNHLIMADEGPIKFLIRLLKKSLGMVRHKYFGFSSAELADGLTQIAVNDNNKKTIVQCEAIPVLVTMLQKAKTEDERLNACNTLWTLAFDEENKKQIRSDEIAIAELRKLLTSDNSELKRAAAGALWECEGKQRHTEEKQQLTSTEEGVQIRSDTKHVMISYQWDVQKSMIHLKTQLQEQGYKVWMDVDEMGGSTLESMARAVENASVVLVCVSQKYKESPNCRSEAEYTYQLHKDVIPLMMDYKYKPDGWLGIIVGAKFWIDFTEKHKLDSNIHVLVRELGVRGKTYADALPNLVNASPDIVDASPHTSIKSWTHDDVRKWLKEVGLEDRLDPKAVKKLDGGMLLRLQDLRKESPEFFYSSVEKLISSNLDGADSVFEVLLFTDELEKLRK</sequence>
<dbReference type="InterPro" id="IPR000225">
    <property type="entry name" value="Armadillo"/>
</dbReference>
<feature type="region of interest" description="Disordered" evidence="1">
    <location>
        <begin position="175"/>
        <end position="209"/>
    </location>
</feature>
<evidence type="ECO:0000256" key="1">
    <source>
        <dbReference type="SAM" id="MobiDB-lite"/>
    </source>
</evidence>
<organism evidence="3 4">
    <name type="scientific">Porites lobata</name>
    <dbReference type="NCBI Taxonomy" id="104759"/>
    <lineage>
        <taxon>Eukaryota</taxon>
        <taxon>Metazoa</taxon>
        <taxon>Cnidaria</taxon>
        <taxon>Anthozoa</taxon>
        <taxon>Hexacorallia</taxon>
        <taxon>Scleractinia</taxon>
        <taxon>Fungiina</taxon>
        <taxon>Poritidae</taxon>
        <taxon>Porites</taxon>
    </lineage>
</organism>
<dbReference type="PANTHER" id="PTHR46270:SF2">
    <property type="entry name" value="TIR DOMAIN-CONTAINING PROTEIN"/>
    <property type="match status" value="1"/>
</dbReference>
<evidence type="ECO:0000313" key="3">
    <source>
        <dbReference type="EMBL" id="CAH3168684.1"/>
    </source>
</evidence>
<dbReference type="PANTHER" id="PTHR46270">
    <property type="entry name" value="ARMADILLO-TYPE FOLD-RELATED"/>
    <property type="match status" value="1"/>
</dbReference>
<dbReference type="InterPro" id="IPR011989">
    <property type="entry name" value="ARM-like"/>
</dbReference>
<dbReference type="Proteomes" id="UP001159405">
    <property type="component" value="Unassembled WGS sequence"/>
</dbReference>
<dbReference type="EMBL" id="CALNXK010000146">
    <property type="protein sequence ID" value="CAH3168684.1"/>
    <property type="molecule type" value="Genomic_DNA"/>
</dbReference>
<feature type="domain" description="TIR" evidence="2">
    <location>
        <begin position="553"/>
        <end position="663"/>
    </location>
</feature>
<evidence type="ECO:0000259" key="2">
    <source>
        <dbReference type="Pfam" id="PF13676"/>
    </source>
</evidence>
<dbReference type="SUPFAM" id="SSF47769">
    <property type="entry name" value="SAM/Pointed domain"/>
    <property type="match status" value="1"/>
</dbReference>
<dbReference type="Pfam" id="PF13676">
    <property type="entry name" value="TIR_2"/>
    <property type="match status" value="1"/>
</dbReference>
<keyword evidence="4" id="KW-1185">Reference proteome</keyword>
<dbReference type="SUPFAM" id="SSF52200">
    <property type="entry name" value="Toll/Interleukin receptor TIR domain"/>
    <property type="match status" value="1"/>
</dbReference>
<feature type="compositionally biased region" description="Polar residues" evidence="1">
    <location>
        <begin position="221"/>
        <end position="237"/>
    </location>
</feature>
<protein>
    <recommendedName>
        <fullName evidence="2">TIR domain-containing protein</fullName>
    </recommendedName>
</protein>
<gene>
    <name evidence="3" type="ORF">PLOB_00009338</name>
</gene>